<dbReference type="Pfam" id="PF02518">
    <property type="entry name" value="HATPase_c"/>
    <property type="match status" value="1"/>
</dbReference>
<dbReference type="GO" id="GO:0005524">
    <property type="term" value="F:ATP binding"/>
    <property type="evidence" value="ECO:0007669"/>
    <property type="project" value="UniProtKB-KW"/>
</dbReference>
<dbReference type="Gene3D" id="3.30.450.20">
    <property type="entry name" value="PAS domain"/>
    <property type="match status" value="1"/>
</dbReference>
<dbReference type="EMBL" id="CP089983">
    <property type="protein sequence ID" value="WXB06598.1"/>
    <property type="molecule type" value="Genomic_DNA"/>
</dbReference>
<dbReference type="PROSITE" id="PS50110">
    <property type="entry name" value="RESPONSE_REGULATORY"/>
    <property type="match status" value="1"/>
</dbReference>
<dbReference type="SUPFAM" id="SSF55874">
    <property type="entry name" value="ATPase domain of HSP90 chaperone/DNA topoisomerase II/histidine kinase"/>
    <property type="match status" value="2"/>
</dbReference>
<protein>
    <recommendedName>
        <fullName evidence="2">histidine kinase</fullName>
        <ecNumber evidence="2">2.7.13.3</ecNumber>
    </recommendedName>
</protein>
<feature type="domain" description="PAS" evidence="10">
    <location>
        <begin position="81"/>
        <end position="147"/>
    </location>
</feature>
<dbReference type="Proteomes" id="UP001374803">
    <property type="component" value="Chromosome"/>
</dbReference>
<dbReference type="CDD" id="cd16922">
    <property type="entry name" value="HATPase_EvgS-ArcB-TorS-like"/>
    <property type="match status" value="1"/>
</dbReference>
<keyword evidence="12" id="KW-0547">Nucleotide-binding</keyword>
<evidence type="ECO:0000313" key="12">
    <source>
        <dbReference type="EMBL" id="WXB06598.1"/>
    </source>
</evidence>
<keyword evidence="12" id="KW-0067">ATP-binding</keyword>
<dbReference type="CDD" id="cd00130">
    <property type="entry name" value="PAS"/>
    <property type="match status" value="1"/>
</dbReference>
<dbReference type="Pfam" id="PF00072">
    <property type="entry name" value="Response_reg"/>
    <property type="match status" value="1"/>
</dbReference>
<keyword evidence="7" id="KW-0175">Coiled coil</keyword>
<dbReference type="SUPFAM" id="SSF55785">
    <property type="entry name" value="PYP-like sensor domain (PAS domain)"/>
    <property type="match status" value="1"/>
</dbReference>
<evidence type="ECO:0000256" key="7">
    <source>
        <dbReference type="SAM" id="Coils"/>
    </source>
</evidence>
<dbReference type="SUPFAM" id="SSF52172">
    <property type="entry name" value="CheY-like"/>
    <property type="match status" value="1"/>
</dbReference>
<feature type="modified residue" description="4-aspartylphosphate" evidence="6">
    <location>
        <position position="536"/>
    </location>
</feature>
<dbReference type="InterPro" id="IPR035965">
    <property type="entry name" value="PAS-like_dom_sf"/>
</dbReference>
<evidence type="ECO:0000259" key="9">
    <source>
        <dbReference type="PROSITE" id="PS50110"/>
    </source>
</evidence>
<keyword evidence="3 6" id="KW-0597">Phosphoprotein</keyword>
<feature type="domain" description="PAC" evidence="11">
    <location>
        <begin position="150"/>
        <end position="202"/>
    </location>
</feature>
<dbReference type="SMART" id="SM00448">
    <property type="entry name" value="REC"/>
    <property type="match status" value="1"/>
</dbReference>
<sequence>MTDTAKRTLDLAKTLLEQLEEALDRDHDATISLGHPHLGHEGDDTTRELEARLNQLLDMARRKSISKHPLAAEHKKLNFLFDSIVDNVPIMLFVKDAADGKFVLYNKAGEELMGTEREKMIGKTDYELTPENADFFRARDREVLEGRKLVIVDERLTTPAGEQRWLYTKKIPLLDDSGEPRYLLGICEDITERKRTEQELRAARDAAEAANQAKSDFFANVSHELRTPLTLILGPLDSLLAGEAGPLTPEVLTRLQRMRRNTARLNGLVNDLLDFSKIEAGKMTVHWRSVGAAEVVSHVVEDAHLVAKQRGVALHAPVLQGVPDAVPLDAHMFEKIVLNLVGNALKFTPAGGSIDVSLTGSDEGIELRVRDTGIGIDPEKTSLLFQRFQQLDSSASRKYEGTGIGLALVKEFAELMGGSVAVQSEPGKGSTFSVKLPKNADRATVLRGHIEEATAEVPAYDETRDALLAESPASSIPEPPLTYTGKPRLLLAEDNPDMRAYVHELLDAKYDVVAVENGKLALEAARRYLPDVIVSDVMMPEMNGFELVAAIKGDPALKQVPVILLTARAGKEAVASGLEEGGADDYLTKPFSPAELRARVAAARRLHQAYQDLALRLDELVVTRDQLVEAEKLSLAGRLARAVAGEIREPLASLRATPAASSSPEAARAIVRVSELVAGLERLAEPPRTSLRERTDVAKVVQSIVAEVSAGAPIASTPMGHDFVTAVSGDDLRFALKNVFSFLHRAETRWSRTPKPDSIAVRLHEEGGFPCITISDASVQLRPDETERLLDPQVMLAGDGGPLQLDTGLTIASQVLRRNGAELRVLSPEVGGIAFQFSLQPGDEIDAN</sequence>
<gene>
    <name evidence="12" type="ORF">LVJ94_04975</name>
</gene>
<dbReference type="SMART" id="SM00091">
    <property type="entry name" value="PAS"/>
    <property type="match status" value="1"/>
</dbReference>
<comment type="catalytic activity">
    <reaction evidence="1">
        <text>ATP + protein L-histidine = ADP + protein N-phospho-L-histidine.</text>
        <dbReference type="EC" id="2.7.13.3"/>
    </reaction>
</comment>
<dbReference type="NCBIfam" id="TIGR00229">
    <property type="entry name" value="sensory_box"/>
    <property type="match status" value="1"/>
</dbReference>
<dbReference type="PANTHER" id="PTHR43047:SF72">
    <property type="entry name" value="OSMOSENSING HISTIDINE PROTEIN KINASE SLN1"/>
    <property type="match status" value="1"/>
</dbReference>
<evidence type="ECO:0000256" key="1">
    <source>
        <dbReference type="ARBA" id="ARBA00000085"/>
    </source>
</evidence>
<evidence type="ECO:0000256" key="4">
    <source>
        <dbReference type="ARBA" id="ARBA00022679"/>
    </source>
</evidence>
<dbReference type="InterPro" id="IPR001789">
    <property type="entry name" value="Sig_transdc_resp-reg_receiver"/>
</dbReference>
<keyword evidence="5" id="KW-0418">Kinase</keyword>
<dbReference type="PROSITE" id="PS50112">
    <property type="entry name" value="PAS"/>
    <property type="match status" value="1"/>
</dbReference>
<evidence type="ECO:0000313" key="13">
    <source>
        <dbReference type="Proteomes" id="UP001374803"/>
    </source>
</evidence>
<keyword evidence="13" id="KW-1185">Reference proteome</keyword>
<proteinExistence type="predicted"/>
<evidence type="ECO:0000259" key="11">
    <source>
        <dbReference type="PROSITE" id="PS50113"/>
    </source>
</evidence>
<dbReference type="InterPro" id="IPR005467">
    <property type="entry name" value="His_kinase_dom"/>
</dbReference>
<dbReference type="Gene3D" id="1.10.287.130">
    <property type="match status" value="1"/>
</dbReference>
<feature type="domain" description="Response regulatory" evidence="9">
    <location>
        <begin position="488"/>
        <end position="604"/>
    </location>
</feature>
<dbReference type="EC" id="2.7.13.3" evidence="2"/>
<dbReference type="InterPro" id="IPR001610">
    <property type="entry name" value="PAC"/>
</dbReference>
<dbReference type="RefSeq" id="WP_394836247.1">
    <property type="nucleotide sequence ID" value="NZ_CP089929.1"/>
</dbReference>
<evidence type="ECO:0000256" key="5">
    <source>
        <dbReference type="ARBA" id="ARBA00022777"/>
    </source>
</evidence>
<dbReference type="PROSITE" id="PS50109">
    <property type="entry name" value="HIS_KIN"/>
    <property type="match status" value="1"/>
</dbReference>
<dbReference type="PROSITE" id="PS50113">
    <property type="entry name" value="PAC"/>
    <property type="match status" value="1"/>
</dbReference>
<dbReference type="PRINTS" id="PR00344">
    <property type="entry name" value="BCTRLSENSOR"/>
</dbReference>
<dbReference type="InterPro" id="IPR013656">
    <property type="entry name" value="PAS_4"/>
</dbReference>
<evidence type="ECO:0000256" key="2">
    <source>
        <dbReference type="ARBA" id="ARBA00012438"/>
    </source>
</evidence>
<keyword evidence="4" id="KW-0808">Transferase</keyword>
<evidence type="ECO:0000259" key="8">
    <source>
        <dbReference type="PROSITE" id="PS50109"/>
    </source>
</evidence>
<dbReference type="SMART" id="SM00387">
    <property type="entry name" value="HATPase_c"/>
    <property type="match status" value="1"/>
</dbReference>
<dbReference type="InterPro" id="IPR036097">
    <property type="entry name" value="HisK_dim/P_sf"/>
</dbReference>
<dbReference type="Gene3D" id="3.30.565.10">
    <property type="entry name" value="Histidine kinase-like ATPase, C-terminal domain"/>
    <property type="match status" value="2"/>
</dbReference>
<reference evidence="12" key="1">
    <citation type="submission" date="2021-12" db="EMBL/GenBank/DDBJ databases">
        <title>Discovery of the Pendulisporaceae a myxobacterial family with distinct sporulation behavior and unique specialized metabolism.</title>
        <authorList>
            <person name="Garcia R."/>
            <person name="Popoff A."/>
            <person name="Bader C.D."/>
            <person name="Loehr J."/>
            <person name="Walesch S."/>
            <person name="Walt C."/>
            <person name="Boldt J."/>
            <person name="Bunk B."/>
            <person name="Haeckl F.J.F.P.J."/>
            <person name="Gunesch A.P."/>
            <person name="Birkelbach J."/>
            <person name="Nuebel U."/>
            <person name="Pietschmann T."/>
            <person name="Bach T."/>
            <person name="Mueller R."/>
        </authorList>
    </citation>
    <scope>NUCLEOTIDE SEQUENCE</scope>
    <source>
        <strain evidence="12">MSr11367</strain>
    </source>
</reference>
<name>A0ABZ2L9H6_9BACT</name>
<organism evidence="12 13">
    <name type="scientific">Pendulispora rubella</name>
    <dbReference type="NCBI Taxonomy" id="2741070"/>
    <lineage>
        <taxon>Bacteria</taxon>
        <taxon>Pseudomonadati</taxon>
        <taxon>Myxococcota</taxon>
        <taxon>Myxococcia</taxon>
        <taxon>Myxococcales</taxon>
        <taxon>Sorangiineae</taxon>
        <taxon>Pendulisporaceae</taxon>
        <taxon>Pendulispora</taxon>
    </lineage>
</organism>
<dbReference type="InterPro" id="IPR000700">
    <property type="entry name" value="PAS-assoc_C"/>
</dbReference>
<feature type="coiled-coil region" evidence="7">
    <location>
        <begin position="2"/>
        <end position="29"/>
    </location>
</feature>
<dbReference type="InterPro" id="IPR036890">
    <property type="entry name" value="HATPase_C_sf"/>
</dbReference>
<dbReference type="InterPro" id="IPR000014">
    <property type="entry name" value="PAS"/>
</dbReference>
<dbReference type="Pfam" id="PF08448">
    <property type="entry name" value="PAS_4"/>
    <property type="match status" value="1"/>
</dbReference>
<dbReference type="SMART" id="SM00388">
    <property type="entry name" value="HisKA"/>
    <property type="match status" value="1"/>
</dbReference>
<dbReference type="Gene3D" id="3.40.50.2300">
    <property type="match status" value="1"/>
</dbReference>
<evidence type="ECO:0000256" key="6">
    <source>
        <dbReference type="PROSITE-ProRule" id="PRU00169"/>
    </source>
</evidence>
<dbReference type="InterPro" id="IPR011006">
    <property type="entry name" value="CheY-like_superfamily"/>
</dbReference>
<dbReference type="SUPFAM" id="SSF47384">
    <property type="entry name" value="Homodimeric domain of signal transducing histidine kinase"/>
    <property type="match status" value="1"/>
</dbReference>
<evidence type="ECO:0000256" key="3">
    <source>
        <dbReference type="ARBA" id="ARBA00022553"/>
    </source>
</evidence>
<dbReference type="InterPro" id="IPR004358">
    <property type="entry name" value="Sig_transdc_His_kin-like_C"/>
</dbReference>
<dbReference type="PANTHER" id="PTHR43047">
    <property type="entry name" value="TWO-COMPONENT HISTIDINE PROTEIN KINASE"/>
    <property type="match status" value="1"/>
</dbReference>
<feature type="domain" description="Histidine kinase" evidence="8">
    <location>
        <begin position="220"/>
        <end position="440"/>
    </location>
</feature>
<dbReference type="Pfam" id="PF00512">
    <property type="entry name" value="HisKA"/>
    <property type="match status" value="1"/>
</dbReference>
<dbReference type="InterPro" id="IPR003661">
    <property type="entry name" value="HisK_dim/P_dom"/>
</dbReference>
<dbReference type="SMART" id="SM00086">
    <property type="entry name" value="PAC"/>
    <property type="match status" value="1"/>
</dbReference>
<dbReference type="InterPro" id="IPR003594">
    <property type="entry name" value="HATPase_dom"/>
</dbReference>
<dbReference type="CDD" id="cd00082">
    <property type="entry name" value="HisKA"/>
    <property type="match status" value="1"/>
</dbReference>
<accession>A0ABZ2L9H6</accession>
<evidence type="ECO:0000259" key="10">
    <source>
        <dbReference type="PROSITE" id="PS50112"/>
    </source>
</evidence>